<keyword evidence="4" id="KW-1185">Reference proteome</keyword>
<evidence type="ECO:0000259" key="2">
    <source>
        <dbReference type="Pfam" id="PF03313"/>
    </source>
</evidence>
<dbReference type="Proteomes" id="UP000697927">
    <property type="component" value="Unassembled WGS sequence"/>
</dbReference>
<protein>
    <recommendedName>
        <fullName evidence="1">UPF0597 protein E2L00_12010</fullName>
    </recommendedName>
</protein>
<dbReference type="InterPro" id="IPR005130">
    <property type="entry name" value="Ser_deHydtase-like_asu"/>
</dbReference>
<dbReference type="EMBL" id="SOYS01000004">
    <property type="protein sequence ID" value="NIY48234.1"/>
    <property type="molecule type" value="Genomic_DNA"/>
</dbReference>
<gene>
    <name evidence="3" type="ORF">E2L00_12010</name>
</gene>
<evidence type="ECO:0000313" key="4">
    <source>
        <dbReference type="Proteomes" id="UP000697927"/>
    </source>
</evidence>
<comment type="similarity">
    <text evidence="1">Belongs to the UPF0597 family.</text>
</comment>
<dbReference type="PANTHER" id="PTHR30501:SF2">
    <property type="entry name" value="UPF0597 PROTEIN YHAM"/>
    <property type="match status" value="1"/>
</dbReference>
<accession>A0ABX0VMG8</accession>
<comment type="caution">
    <text evidence="3">The sequence shown here is derived from an EMBL/GenBank/DDBJ whole genome shotgun (WGS) entry which is preliminary data.</text>
</comment>
<dbReference type="HAMAP" id="MF_01845">
    <property type="entry name" value="UPF0597"/>
    <property type="match status" value="1"/>
</dbReference>
<dbReference type="PANTHER" id="PTHR30501">
    <property type="entry name" value="UPF0597 PROTEIN YHAM"/>
    <property type="match status" value="1"/>
</dbReference>
<dbReference type="PIRSF" id="PIRSF006054">
    <property type="entry name" value="UCP006054"/>
    <property type="match status" value="1"/>
</dbReference>
<name>A0ABX0VMG8_9ENTR</name>
<evidence type="ECO:0000313" key="3">
    <source>
        <dbReference type="EMBL" id="NIY48234.1"/>
    </source>
</evidence>
<evidence type="ECO:0000256" key="1">
    <source>
        <dbReference type="HAMAP-Rule" id="MF_01845"/>
    </source>
</evidence>
<reference evidence="3 4" key="1">
    <citation type="journal article" date="2020" name="Microorganisms">
        <title>Polyphasic Characterisation of Cedecea colo sp. nov., a New Enteric Bacterium Isolated from the Koala Hindgut.</title>
        <authorList>
            <person name="Boath J.M."/>
            <person name="Dakhal S."/>
            <person name="Van T.T.H."/>
            <person name="Moore R.J."/>
            <person name="Dekiwadia C."/>
            <person name="Macreadie I.G."/>
        </authorList>
    </citation>
    <scope>NUCLEOTIDE SEQUENCE [LARGE SCALE GENOMIC DNA]</scope>
    <source>
        <strain evidence="3 4">ZA</strain>
    </source>
</reference>
<dbReference type="Pfam" id="PF03313">
    <property type="entry name" value="SDH_alpha"/>
    <property type="match status" value="1"/>
</dbReference>
<feature type="domain" description="Serine dehydratase-like alpha subunit" evidence="2">
    <location>
        <begin position="119"/>
        <end position="450"/>
    </location>
</feature>
<sequence length="455" mass="49121">MCLAILPSRMLIRYLCLLSALFNKRKTNQEKYGMVAMKLDLFCLLQKEMILALGCTEPVALAYAGAVVKKHLGAEPEGMIIHCSPNIIKNVKSVIVPQTNGMKGIDVACITGACFGDAEKGLEVLSMMTKEQTALCASRAASIPCKIKVLKSKSALHFIVEGYYKNTHVSVEVKDEHTRIVRITRNNNIIFAEENDSPLQSSNDDVESYTVNDIIHFARHVDYEPLREQLSQSIDCNLEIAHEGLQKDYGINVGKTLLMTGDNNIRNLAKSYAAAASDARMSGCSLPVMINSGSGNQGITVSLPVIMYARHINATEDNLFRALILSNLIALYEKSFIGKLSAYCGVVCASSGAAAAITFLKGGNDYQIESAVINTLGTLSGIICDGAKPSCAAKIAGCVDTAFTCVEMALCHQRMSDGDGIVKNGLDKMALSVGNLACDGMRVTDQVILKIMLEQ</sequence>
<dbReference type="InterPro" id="IPR021144">
    <property type="entry name" value="UPF0597"/>
</dbReference>
<organism evidence="3 4">
    <name type="scientific">Cedecea colo</name>
    <dbReference type="NCBI Taxonomy" id="2552946"/>
    <lineage>
        <taxon>Bacteria</taxon>
        <taxon>Pseudomonadati</taxon>
        <taxon>Pseudomonadota</taxon>
        <taxon>Gammaproteobacteria</taxon>
        <taxon>Enterobacterales</taxon>
        <taxon>Enterobacteriaceae</taxon>
        <taxon>Cedecea</taxon>
    </lineage>
</organism>
<proteinExistence type="inferred from homology"/>